<accession>A0ABN7WG71</accession>
<dbReference type="EMBL" id="CAJVQB010043652">
    <property type="protein sequence ID" value="CAG8831326.1"/>
    <property type="molecule type" value="Genomic_DNA"/>
</dbReference>
<dbReference type="Proteomes" id="UP000789901">
    <property type="component" value="Unassembled WGS sequence"/>
</dbReference>
<feature type="non-terminal residue" evidence="1">
    <location>
        <position position="97"/>
    </location>
</feature>
<comment type="caution">
    <text evidence="1">The sequence shown here is derived from an EMBL/GenBank/DDBJ whole genome shotgun (WGS) entry which is preliminary data.</text>
</comment>
<feature type="non-terminal residue" evidence="1">
    <location>
        <position position="1"/>
    </location>
</feature>
<reference evidence="1 2" key="1">
    <citation type="submission" date="2021-06" db="EMBL/GenBank/DDBJ databases">
        <authorList>
            <person name="Kallberg Y."/>
            <person name="Tangrot J."/>
            <person name="Rosling A."/>
        </authorList>
    </citation>
    <scope>NUCLEOTIDE SEQUENCE [LARGE SCALE GENOMIC DNA]</scope>
    <source>
        <strain evidence="1 2">120-4 pot B 10/14</strain>
    </source>
</reference>
<proteinExistence type="predicted"/>
<gene>
    <name evidence="1" type="ORF">GMARGA_LOCUS30629</name>
</gene>
<name>A0ABN7WG71_GIGMA</name>
<protein>
    <submittedName>
        <fullName evidence="1">15486_t:CDS:1</fullName>
    </submittedName>
</protein>
<keyword evidence="2" id="KW-1185">Reference proteome</keyword>
<evidence type="ECO:0000313" key="2">
    <source>
        <dbReference type="Proteomes" id="UP000789901"/>
    </source>
</evidence>
<evidence type="ECO:0000313" key="1">
    <source>
        <dbReference type="EMBL" id="CAG8831326.1"/>
    </source>
</evidence>
<organism evidence="1 2">
    <name type="scientific">Gigaspora margarita</name>
    <dbReference type="NCBI Taxonomy" id="4874"/>
    <lineage>
        <taxon>Eukaryota</taxon>
        <taxon>Fungi</taxon>
        <taxon>Fungi incertae sedis</taxon>
        <taxon>Mucoromycota</taxon>
        <taxon>Glomeromycotina</taxon>
        <taxon>Glomeromycetes</taxon>
        <taxon>Diversisporales</taxon>
        <taxon>Gigasporaceae</taxon>
        <taxon>Gigaspora</taxon>
    </lineage>
</organism>
<sequence length="97" mass="10812">GNAPLANVNWGPNPANAGTALTVGYQNMNLVSSTTTTTIFFIGFLRKDDNQFFDHYSFQIDSDQNSAILANFAITTLFSETFYEILFGLLDNRDFVE</sequence>